<dbReference type="EC" id="2.7.8.13" evidence="7 8"/>
<feature type="transmembrane region" description="Helical" evidence="7">
    <location>
        <begin position="223"/>
        <end position="244"/>
    </location>
</feature>
<dbReference type="InterPro" id="IPR000715">
    <property type="entry name" value="Glycosyl_transferase_4"/>
</dbReference>
<evidence type="ECO:0000256" key="6">
    <source>
        <dbReference type="ARBA" id="ARBA00023136"/>
    </source>
</evidence>
<feature type="transmembrane region" description="Helical" evidence="7">
    <location>
        <begin position="6"/>
        <end position="26"/>
    </location>
</feature>
<keyword evidence="3 7" id="KW-0808">Transferase</keyword>
<comment type="function">
    <text evidence="7">Catalyzes the initial step of the lipid cycle reactions in the biosynthesis of the cell wall peptidoglycan: transfers peptidoglycan precursor phospho-MurNAc-pentapeptide from UDP-MurNAc-pentapeptide onto the lipid carrier undecaprenyl phosphate, yielding undecaprenyl-pyrophosphoryl-MurNAc-pentapeptide, known as lipid I.</text>
</comment>
<feature type="transmembrane region" description="Helical" evidence="7">
    <location>
        <begin position="199"/>
        <end position="216"/>
    </location>
</feature>
<comment type="cofactor">
    <cofactor evidence="7 9">
        <name>Mg(2+)</name>
        <dbReference type="ChEBI" id="CHEBI:18420"/>
    </cofactor>
</comment>
<dbReference type="GO" id="GO:0046872">
    <property type="term" value="F:metal ion binding"/>
    <property type="evidence" value="ECO:0007669"/>
    <property type="project" value="UniProtKB-KW"/>
</dbReference>
<keyword evidence="7 9" id="KW-0479">Metal-binding</keyword>
<evidence type="ECO:0000256" key="4">
    <source>
        <dbReference type="ARBA" id="ARBA00022692"/>
    </source>
</evidence>
<comment type="caution">
    <text evidence="10">The sequence shown here is derived from an EMBL/GenBank/DDBJ whole genome shotgun (WGS) entry which is preliminary data.</text>
</comment>
<evidence type="ECO:0000256" key="1">
    <source>
        <dbReference type="ARBA" id="ARBA00004141"/>
    </source>
</evidence>
<evidence type="ECO:0000256" key="2">
    <source>
        <dbReference type="ARBA" id="ARBA00005583"/>
    </source>
</evidence>
<accession>A0A318KIB4</accession>
<reference evidence="10 11" key="1">
    <citation type="submission" date="2018-05" db="EMBL/GenBank/DDBJ databases">
        <title>Genomic Encyclopedia of Type Strains, Phase IV (KMG-IV): sequencing the most valuable type-strain genomes for metagenomic binning, comparative biology and taxonomic classification.</title>
        <authorList>
            <person name="Goeker M."/>
        </authorList>
    </citation>
    <scope>NUCLEOTIDE SEQUENCE [LARGE SCALE GENOMIC DNA]</scope>
    <source>
        <strain evidence="10 11">JC118</strain>
    </source>
</reference>
<evidence type="ECO:0000256" key="8">
    <source>
        <dbReference type="NCBIfam" id="TIGR00445"/>
    </source>
</evidence>
<dbReference type="InterPro" id="IPR003524">
    <property type="entry name" value="PNAcMuramoyl-5peptid_Trfase"/>
</dbReference>
<keyword evidence="11" id="KW-1185">Reference proteome</keyword>
<comment type="subcellular location">
    <subcellularLocation>
        <location evidence="7">Cell membrane</location>
        <topology evidence="7">Multi-pass membrane protein</topology>
    </subcellularLocation>
    <subcellularLocation>
        <location evidence="1">Membrane</location>
        <topology evidence="1">Multi-pass membrane protein</topology>
    </subcellularLocation>
</comment>
<keyword evidence="7" id="KW-0132">Cell division</keyword>
<feature type="transmembrane region" description="Helical" evidence="7">
    <location>
        <begin position="175"/>
        <end position="193"/>
    </location>
</feature>
<keyword evidence="5 7" id="KW-1133">Transmembrane helix</keyword>
<dbReference type="CDD" id="cd06852">
    <property type="entry name" value="GT_MraY"/>
    <property type="match status" value="1"/>
</dbReference>
<feature type="transmembrane region" description="Helical" evidence="7">
    <location>
        <begin position="47"/>
        <end position="68"/>
    </location>
</feature>
<keyword evidence="7" id="KW-0961">Cell wall biogenesis/degradation</keyword>
<dbReference type="UniPathway" id="UPA00219"/>
<proteinExistence type="inferred from homology"/>
<evidence type="ECO:0000313" key="10">
    <source>
        <dbReference type="EMBL" id="PXX75217.1"/>
    </source>
</evidence>
<dbReference type="PANTHER" id="PTHR22926:SF5">
    <property type="entry name" value="PHOSPHO-N-ACETYLMURAMOYL-PENTAPEPTIDE-TRANSFERASE HOMOLOG"/>
    <property type="match status" value="1"/>
</dbReference>
<dbReference type="PROSITE" id="PS01347">
    <property type="entry name" value="MRAY_1"/>
    <property type="match status" value="1"/>
</dbReference>
<evidence type="ECO:0000256" key="3">
    <source>
        <dbReference type="ARBA" id="ARBA00022679"/>
    </source>
</evidence>
<keyword evidence="7" id="KW-0131">Cell cycle</keyword>
<comment type="similarity">
    <text evidence="2 7">Belongs to the glycosyltransferase 4 family. MraY subfamily.</text>
</comment>
<keyword evidence="6 7" id="KW-0472">Membrane</keyword>
<feature type="binding site" evidence="9">
    <location>
        <position position="227"/>
    </location>
    <ligand>
        <name>Mg(2+)</name>
        <dbReference type="ChEBI" id="CHEBI:18420"/>
    </ligand>
</feature>
<dbReference type="Pfam" id="PF00953">
    <property type="entry name" value="Glycos_transf_4"/>
    <property type="match status" value="1"/>
</dbReference>
<dbReference type="GO" id="GO:0051301">
    <property type="term" value="P:cell division"/>
    <property type="evidence" value="ECO:0007669"/>
    <property type="project" value="UniProtKB-KW"/>
</dbReference>
<dbReference type="EMBL" id="QJKH01000019">
    <property type="protein sequence ID" value="PXX75217.1"/>
    <property type="molecule type" value="Genomic_DNA"/>
</dbReference>
<dbReference type="Pfam" id="PF10555">
    <property type="entry name" value="MraY_sig1"/>
    <property type="match status" value="1"/>
</dbReference>
<dbReference type="OrthoDB" id="9805475at2"/>
<dbReference type="PROSITE" id="PS01348">
    <property type="entry name" value="MRAY_2"/>
    <property type="match status" value="1"/>
</dbReference>
<comment type="pathway">
    <text evidence="7">Cell wall biogenesis; peptidoglycan biosynthesis.</text>
</comment>
<feature type="transmembrane region" description="Helical" evidence="7">
    <location>
        <begin position="80"/>
        <end position="100"/>
    </location>
</feature>
<organism evidence="10 11">
    <name type="scientific">Dielma fastidiosa</name>
    <dbReference type="NCBI Taxonomy" id="1034346"/>
    <lineage>
        <taxon>Bacteria</taxon>
        <taxon>Bacillati</taxon>
        <taxon>Bacillota</taxon>
        <taxon>Erysipelotrichia</taxon>
        <taxon>Erysipelotrichales</taxon>
        <taxon>Erysipelotrichaceae</taxon>
        <taxon>Dielma</taxon>
    </lineage>
</organism>
<dbReference type="NCBIfam" id="TIGR00445">
    <property type="entry name" value="mraY"/>
    <property type="match status" value="1"/>
</dbReference>
<feature type="binding site" evidence="9">
    <location>
        <position position="167"/>
    </location>
    <ligand>
        <name>Mg(2+)</name>
        <dbReference type="ChEBI" id="CHEBI:18420"/>
    </ligand>
</feature>
<sequence length="319" mass="34960">MNQYLLAVGLGLCITLAVMPILIPILHKVKFGQSEREEGPASHKAKNGTPTMGGIVFILVPILVLLILDAPAFMNPEMQIVVLAYVGYAMIGFIDDFIIVVQKNNRGLSPKMKFLMQSVLAVLFFYLYQRIAPTTINVPVLNMEIELGWLYFLLIFIMFTAESNAVNLTDGLDGLSAGCVIIALSPFVLLSIHQSKSDLALFLLAVIASLLGYLKFNLHPAKIFMGDTGSLALGGLLAATAMVLKQELLLVIIGGIFVMELMSVVIQVTSFKATGKRVFKMAPLHHHFELSGFKETQVVVMFWMISLGFAILGYFLGVM</sequence>
<dbReference type="HAMAP" id="MF_00038">
    <property type="entry name" value="MraY"/>
    <property type="match status" value="1"/>
</dbReference>
<keyword evidence="7" id="KW-0133">Cell shape</keyword>
<evidence type="ECO:0000256" key="7">
    <source>
        <dbReference type="HAMAP-Rule" id="MF_00038"/>
    </source>
</evidence>
<dbReference type="RefSeq" id="WP_022938191.1">
    <property type="nucleotide sequence ID" value="NZ_CABKRQ010000005.1"/>
</dbReference>
<dbReference type="GO" id="GO:0005886">
    <property type="term" value="C:plasma membrane"/>
    <property type="evidence" value="ECO:0007669"/>
    <property type="project" value="UniProtKB-SubCell"/>
</dbReference>
<dbReference type="GO" id="GO:0008963">
    <property type="term" value="F:phospho-N-acetylmuramoyl-pentapeptide-transferase activity"/>
    <property type="evidence" value="ECO:0007669"/>
    <property type="project" value="UniProtKB-UniRule"/>
</dbReference>
<feature type="transmembrane region" description="Helical" evidence="7">
    <location>
        <begin position="112"/>
        <end position="129"/>
    </location>
</feature>
<name>A0A318KIB4_9FIRM</name>
<evidence type="ECO:0000313" key="11">
    <source>
        <dbReference type="Proteomes" id="UP000247612"/>
    </source>
</evidence>
<dbReference type="STRING" id="1034346.GCA_000313565_01886"/>
<evidence type="ECO:0000256" key="5">
    <source>
        <dbReference type="ARBA" id="ARBA00022989"/>
    </source>
</evidence>
<keyword evidence="7" id="KW-1003">Cell membrane</keyword>
<dbReference type="AlphaFoldDB" id="A0A318KIB4"/>
<feature type="transmembrane region" description="Helical" evidence="7">
    <location>
        <begin position="298"/>
        <end position="317"/>
    </location>
</feature>
<dbReference type="InterPro" id="IPR018480">
    <property type="entry name" value="PNAcMuramoyl-5peptid_Trfase_CS"/>
</dbReference>
<dbReference type="Proteomes" id="UP000247612">
    <property type="component" value="Unassembled WGS sequence"/>
</dbReference>
<dbReference type="GO" id="GO:0008360">
    <property type="term" value="P:regulation of cell shape"/>
    <property type="evidence" value="ECO:0007669"/>
    <property type="project" value="UniProtKB-KW"/>
</dbReference>
<gene>
    <name evidence="7" type="primary">mraY</name>
    <name evidence="10" type="ORF">DES51_11933</name>
</gene>
<dbReference type="GO" id="GO:0071555">
    <property type="term" value="P:cell wall organization"/>
    <property type="evidence" value="ECO:0007669"/>
    <property type="project" value="UniProtKB-KW"/>
</dbReference>
<dbReference type="PANTHER" id="PTHR22926">
    <property type="entry name" value="PHOSPHO-N-ACETYLMURAMOYL-PENTAPEPTIDE-TRANSFERASE"/>
    <property type="match status" value="1"/>
</dbReference>
<comment type="catalytic activity">
    <reaction evidence="7">
        <text>UDP-N-acetyl-alpha-D-muramoyl-L-alanyl-gamma-D-glutamyl-meso-2,6-diaminopimeloyl-D-alanyl-D-alanine + di-trans,octa-cis-undecaprenyl phosphate = di-trans,octa-cis-undecaprenyl diphospho-N-acetyl-alpha-D-muramoyl-L-alanyl-D-glutamyl-meso-2,6-diaminopimeloyl-D-alanyl-D-alanine + UMP</text>
        <dbReference type="Rhea" id="RHEA:28386"/>
        <dbReference type="ChEBI" id="CHEBI:57865"/>
        <dbReference type="ChEBI" id="CHEBI:60392"/>
        <dbReference type="ChEBI" id="CHEBI:61386"/>
        <dbReference type="ChEBI" id="CHEBI:61387"/>
        <dbReference type="EC" id="2.7.8.13"/>
    </reaction>
</comment>
<feature type="transmembrane region" description="Helical" evidence="7">
    <location>
        <begin position="250"/>
        <end position="271"/>
    </location>
</feature>
<dbReference type="GO" id="GO:0051992">
    <property type="term" value="F:UDP-N-acetylmuramoyl-L-alanyl-D-glutamyl-meso-2,6-diaminopimelyl-D-alanyl-D-alanine:undecaprenyl-phosphate transferase activity"/>
    <property type="evidence" value="ECO:0007669"/>
    <property type="project" value="RHEA"/>
</dbReference>
<dbReference type="GO" id="GO:0009252">
    <property type="term" value="P:peptidoglycan biosynthetic process"/>
    <property type="evidence" value="ECO:0007669"/>
    <property type="project" value="UniProtKB-UniRule"/>
</dbReference>
<protein>
    <recommendedName>
        <fullName evidence="7 8">Phospho-N-acetylmuramoyl-pentapeptide-transferase</fullName>
        <ecNumber evidence="7 8">2.7.8.13</ecNumber>
    </recommendedName>
    <alternativeName>
        <fullName evidence="7">UDP-MurNAc-pentapeptide phosphotransferase</fullName>
    </alternativeName>
</protein>
<feature type="transmembrane region" description="Helical" evidence="7">
    <location>
        <begin position="149"/>
        <end position="168"/>
    </location>
</feature>
<evidence type="ECO:0000256" key="9">
    <source>
        <dbReference type="PIRSR" id="PIRSR600715-1"/>
    </source>
</evidence>
<keyword evidence="4 7" id="KW-0812">Transmembrane</keyword>
<keyword evidence="7 9" id="KW-0460">Magnesium</keyword>
<keyword evidence="7" id="KW-0573">Peptidoglycan synthesis</keyword>